<dbReference type="AlphaFoldDB" id="A0A1X2GKG0"/>
<feature type="region of interest" description="Disordered" evidence="1">
    <location>
        <begin position="1"/>
        <end position="30"/>
    </location>
</feature>
<evidence type="ECO:0000313" key="3">
    <source>
        <dbReference type="Proteomes" id="UP000242146"/>
    </source>
</evidence>
<sequence length="88" mass="9641">LSPEWDLSLSQPHGGSSSFLIGKKTGSMASPDGTQNVPWLVVETVEGNLAKFVSRTQTYGGVPEHPYCDVSKDKWLLVPYTSVYSFFS</sequence>
<dbReference type="InterPro" id="IPR021851">
    <property type="entry name" value="DUF3455"/>
</dbReference>
<dbReference type="Pfam" id="PF11937">
    <property type="entry name" value="DUF3455"/>
    <property type="match status" value="1"/>
</dbReference>
<name>A0A1X2GKG0_9FUNG</name>
<feature type="compositionally biased region" description="Polar residues" evidence="1">
    <location>
        <begin position="8"/>
        <end position="19"/>
    </location>
</feature>
<dbReference type="OrthoDB" id="1859733at2759"/>
<evidence type="ECO:0000256" key="1">
    <source>
        <dbReference type="SAM" id="MobiDB-lite"/>
    </source>
</evidence>
<keyword evidence="3" id="KW-1185">Reference proteome</keyword>
<organism evidence="2 3">
    <name type="scientific">Hesseltinella vesiculosa</name>
    <dbReference type="NCBI Taxonomy" id="101127"/>
    <lineage>
        <taxon>Eukaryota</taxon>
        <taxon>Fungi</taxon>
        <taxon>Fungi incertae sedis</taxon>
        <taxon>Mucoromycota</taxon>
        <taxon>Mucoromycotina</taxon>
        <taxon>Mucoromycetes</taxon>
        <taxon>Mucorales</taxon>
        <taxon>Cunninghamellaceae</taxon>
        <taxon>Hesseltinella</taxon>
    </lineage>
</organism>
<dbReference type="Proteomes" id="UP000242146">
    <property type="component" value="Unassembled WGS sequence"/>
</dbReference>
<gene>
    <name evidence="2" type="ORF">DM01DRAFT_1285753</name>
</gene>
<accession>A0A1X2GKG0</accession>
<protein>
    <submittedName>
        <fullName evidence="2">Uncharacterized protein</fullName>
    </submittedName>
</protein>
<evidence type="ECO:0000313" key="2">
    <source>
        <dbReference type="EMBL" id="ORX55787.1"/>
    </source>
</evidence>
<comment type="caution">
    <text evidence="2">The sequence shown here is derived from an EMBL/GenBank/DDBJ whole genome shotgun (WGS) entry which is preliminary data.</text>
</comment>
<dbReference type="PANTHER" id="PTHR35567">
    <property type="entry name" value="MALATE DEHYDROGENASE (AFU_ORTHOLOGUE AFUA_2G13800)"/>
    <property type="match status" value="1"/>
</dbReference>
<proteinExistence type="predicted"/>
<dbReference type="PANTHER" id="PTHR35567:SF1">
    <property type="entry name" value="CONSERVED FUNGAL PROTEIN (AFU_ORTHOLOGUE AFUA_1G14230)"/>
    <property type="match status" value="1"/>
</dbReference>
<reference evidence="2 3" key="1">
    <citation type="submission" date="2016-07" db="EMBL/GenBank/DDBJ databases">
        <title>Pervasive Adenine N6-methylation of Active Genes in Fungi.</title>
        <authorList>
            <consortium name="DOE Joint Genome Institute"/>
            <person name="Mondo S.J."/>
            <person name="Dannebaum R.O."/>
            <person name="Kuo R.C."/>
            <person name="Labutti K."/>
            <person name="Haridas S."/>
            <person name="Kuo A."/>
            <person name="Salamov A."/>
            <person name="Ahrendt S.R."/>
            <person name="Lipzen A."/>
            <person name="Sullivan W."/>
            <person name="Andreopoulos W.B."/>
            <person name="Clum A."/>
            <person name="Lindquist E."/>
            <person name="Daum C."/>
            <person name="Ramamoorthy G.K."/>
            <person name="Gryganskyi A."/>
            <person name="Culley D."/>
            <person name="Magnuson J.K."/>
            <person name="James T.Y."/>
            <person name="O'Malley M.A."/>
            <person name="Stajich J.E."/>
            <person name="Spatafora J.W."/>
            <person name="Visel A."/>
            <person name="Grigoriev I.V."/>
        </authorList>
    </citation>
    <scope>NUCLEOTIDE SEQUENCE [LARGE SCALE GENOMIC DNA]</scope>
    <source>
        <strain evidence="2 3">NRRL 3301</strain>
    </source>
</reference>
<feature type="non-terminal residue" evidence="2">
    <location>
        <position position="1"/>
    </location>
</feature>
<dbReference type="EMBL" id="MCGT01000011">
    <property type="protein sequence ID" value="ORX55787.1"/>
    <property type="molecule type" value="Genomic_DNA"/>
</dbReference>